<sequence>MKFLMVLAALVFAVPAAGQDMSAFKTGPVFEGFGPHAPVDGMGEVPADTEFSIAFDVAKGASDGARNRGFESAARFINMHVAAGVDQDNIRLVVVVHGKASLDLISDAAWAARQPAGEEEEAPDNPSAAMVRAMMDAGVRFVLCGQSGTANGIAQADLIPGVETALSAMTAHAILQQRGYTVNPF</sequence>
<dbReference type="InterPro" id="IPR003787">
    <property type="entry name" value="Sulphur_relay_DsrE/F-like"/>
</dbReference>
<organism evidence="2 3">
    <name type="scientific">Pontixanthobacter rizhaonensis</name>
    <dbReference type="NCBI Taxonomy" id="2730337"/>
    <lineage>
        <taxon>Bacteria</taxon>
        <taxon>Pseudomonadati</taxon>
        <taxon>Pseudomonadota</taxon>
        <taxon>Alphaproteobacteria</taxon>
        <taxon>Sphingomonadales</taxon>
        <taxon>Erythrobacteraceae</taxon>
        <taxon>Pontixanthobacter</taxon>
    </lineage>
</organism>
<dbReference type="PANTHER" id="PTHR37691:SF1">
    <property type="entry name" value="BLR3518 PROTEIN"/>
    <property type="match status" value="1"/>
</dbReference>
<keyword evidence="3" id="KW-1185">Reference proteome</keyword>
<comment type="caution">
    <text evidence="2">The sequence shown here is derived from an EMBL/GenBank/DDBJ whole genome shotgun (WGS) entry which is preliminary data.</text>
</comment>
<keyword evidence="1" id="KW-0732">Signal</keyword>
<feature type="signal peptide" evidence="1">
    <location>
        <begin position="1"/>
        <end position="18"/>
    </location>
</feature>
<evidence type="ECO:0000313" key="3">
    <source>
        <dbReference type="Proteomes" id="UP000561181"/>
    </source>
</evidence>
<dbReference type="RefSeq" id="WP_170012784.1">
    <property type="nucleotide sequence ID" value="NZ_JABCRE010000003.1"/>
</dbReference>
<dbReference type="InterPro" id="IPR027396">
    <property type="entry name" value="DsrEFH-like"/>
</dbReference>
<feature type="chain" id="PRO_5032935718" evidence="1">
    <location>
        <begin position="19"/>
        <end position="185"/>
    </location>
</feature>
<accession>A0A848QF81</accession>
<protein>
    <submittedName>
        <fullName evidence="2">DsrE family protein</fullName>
    </submittedName>
</protein>
<dbReference type="EMBL" id="JABCRE010000003">
    <property type="protein sequence ID" value="NMW32291.1"/>
    <property type="molecule type" value="Genomic_DNA"/>
</dbReference>
<name>A0A848QF81_9SPHN</name>
<gene>
    <name evidence="2" type="ORF">HKD42_09490</name>
</gene>
<dbReference type="SUPFAM" id="SSF75169">
    <property type="entry name" value="DsrEFH-like"/>
    <property type="match status" value="1"/>
</dbReference>
<dbReference type="Proteomes" id="UP000561181">
    <property type="component" value="Unassembled WGS sequence"/>
</dbReference>
<dbReference type="Gene3D" id="3.40.1260.10">
    <property type="entry name" value="DsrEFH-like"/>
    <property type="match status" value="1"/>
</dbReference>
<evidence type="ECO:0000256" key="1">
    <source>
        <dbReference type="SAM" id="SignalP"/>
    </source>
</evidence>
<dbReference type="Pfam" id="PF02635">
    <property type="entry name" value="DsrE"/>
    <property type="match status" value="1"/>
</dbReference>
<dbReference type="AlphaFoldDB" id="A0A848QF81"/>
<reference evidence="2 3" key="1">
    <citation type="submission" date="2020-04" db="EMBL/GenBank/DDBJ databases">
        <authorList>
            <person name="Liu A."/>
        </authorList>
    </citation>
    <scope>NUCLEOTIDE SEQUENCE [LARGE SCALE GENOMIC DNA]</scope>
    <source>
        <strain evidence="2 3">RZ02</strain>
    </source>
</reference>
<dbReference type="PANTHER" id="PTHR37691">
    <property type="entry name" value="BLR3518 PROTEIN"/>
    <property type="match status" value="1"/>
</dbReference>
<proteinExistence type="predicted"/>
<evidence type="ECO:0000313" key="2">
    <source>
        <dbReference type="EMBL" id="NMW32291.1"/>
    </source>
</evidence>